<dbReference type="AlphaFoldDB" id="A0A7Y0RAW6"/>
<dbReference type="Pfam" id="PF05199">
    <property type="entry name" value="GMC_oxred_C"/>
    <property type="match status" value="1"/>
</dbReference>
<dbReference type="PANTHER" id="PTHR46056:SF12">
    <property type="entry name" value="LONG-CHAIN-ALCOHOL OXIDASE"/>
    <property type="match status" value="1"/>
</dbReference>
<dbReference type="GO" id="GO:0050660">
    <property type="term" value="F:flavin adenine dinucleotide binding"/>
    <property type="evidence" value="ECO:0007669"/>
    <property type="project" value="InterPro"/>
</dbReference>
<evidence type="ECO:0000256" key="3">
    <source>
        <dbReference type="ARBA" id="ARBA00022827"/>
    </source>
</evidence>
<dbReference type="SUPFAM" id="SSF51905">
    <property type="entry name" value="FAD/NAD(P)-binding domain"/>
    <property type="match status" value="1"/>
</dbReference>
<gene>
    <name evidence="7" type="ORF">HIU99_03740</name>
</gene>
<reference evidence="7 8" key="1">
    <citation type="submission" date="2020-04" db="EMBL/GenBank/DDBJ databases">
        <title>Marinobacter oceani sp. nov., isolated from marine solar saltern.</title>
        <authorList>
            <person name="Chen X.-Y."/>
        </authorList>
    </citation>
    <scope>NUCLEOTIDE SEQUENCE [LARGE SCALE GENOMIC DNA]</scope>
    <source>
        <strain evidence="7 8">W62</strain>
    </source>
</reference>
<dbReference type="InterPro" id="IPR000172">
    <property type="entry name" value="GMC_OxRdtase_N"/>
</dbReference>
<name>A0A7Y0RAW6_9GAMM</name>
<evidence type="ECO:0000256" key="2">
    <source>
        <dbReference type="ARBA" id="ARBA00022630"/>
    </source>
</evidence>
<keyword evidence="3" id="KW-0274">FAD</keyword>
<dbReference type="RefSeq" id="WP_135954070.1">
    <property type="nucleotide sequence ID" value="NZ_JABCKY010000001.1"/>
</dbReference>
<dbReference type="OrthoDB" id="9787779at2"/>
<evidence type="ECO:0000313" key="7">
    <source>
        <dbReference type="EMBL" id="NMT62702.1"/>
    </source>
</evidence>
<sequence length="526" mass="56848">MSQINTNTKVDAIVVGAGASGSVIAAKLAEAGRSVVVLEAGPTRELNELYSSSIWARKLKARPATTETAGKDPIAINFNQGHGTGGAALHHYACWFRLHPEDFKVRTQFGKALDWPIDYGTLQPFYDRIQEEVGLSGDADLEVWRPEGEPYPMPPLAQFAQGRLIAEGFKRLGMHTSPLPMAINSVPYKGRPACIYDGWCDAGCPIGALANPLVTYLKEAKAAGAEVRTDCHVSRVLTDESGRRAVGVEYFSSDGSRHELSAEIVVLGAFAVQNPRILLNSANAQHPQGLANSSGLVGRYMMAHGAANLFGMFEENTENEFGMTGGQLLCQDDYAKDPDKGYLGSSQWLIGNALKPTDLLGVANARGGLFGQELHKFMHRAASHLATMTLVGENLPQPENRVQLSSEKDRFGFPVARVEHEYSEDDNRCFDAAVARGLEVLEEAGAKDVWAGPKANMHIMGGCIMGRDQQSSVTDSYGRCHDVDNLFVAGTSLFPTSGAVNPTFTVHALALRTAEHISNNWSELTS</sequence>
<evidence type="ECO:0000256" key="4">
    <source>
        <dbReference type="ARBA" id="ARBA00023002"/>
    </source>
</evidence>
<comment type="caution">
    <text evidence="7">The sequence shown here is derived from an EMBL/GenBank/DDBJ whole genome shotgun (WGS) entry which is preliminary data.</text>
</comment>
<dbReference type="InterPro" id="IPR036188">
    <property type="entry name" value="FAD/NAD-bd_sf"/>
</dbReference>
<dbReference type="Gene3D" id="3.50.50.60">
    <property type="entry name" value="FAD/NAD(P)-binding domain"/>
    <property type="match status" value="2"/>
</dbReference>
<protein>
    <submittedName>
        <fullName evidence="7">GMC family oxidoreductase</fullName>
    </submittedName>
</protein>
<dbReference type="Pfam" id="PF00732">
    <property type="entry name" value="GMC_oxred_N"/>
    <property type="match status" value="1"/>
</dbReference>
<keyword evidence="4" id="KW-0560">Oxidoreductase</keyword>
<evidence type="ECO:0000313" key="8">
    <source>
        <dbReference type="Proteomes" id="UP000567186"/>
    </source>
</evidence>
<feature type="domain" description="Glucose-methanol-choline oxidoreductase C-terminal" evidence="6">
    <location>
        <begin position="396"/>
        <end position="510"/>
    </location>
</feature>
<dbReference type="PANTHER" id="PTHR46056">
    <property type="entry name" value="LONG-CHAIN-ALCOHOL OXIDASE"/>
    <property type="match status" value="1"/>
</dbReference>
<feature type="domain" description="Glucose-methanol-choline oxidoreductase N-terminal" evidence="5">
    <location>
        <begin position="11"/>
        <end position="304"/>
    </location>
</feature>
<evidence type="ECO:0000259" key="6">
    <source>
        <dbReference type="Pfam" id="PF05199"/>
    </source>
</evidence>
<evidence type="ECO:0000256" key="1">
    <source>
        <dbReference type="ARBA" id="ARBA00010790"/>
    </source>
</evidence>
<keyword evidence="2" id="KW-0285">Flavoprotein</keyword>
<dbReference type="Proteomes" id="UP000567186">
    <property type="component" value="Unassembled WGS sequence"/>
</dbReference>
<dbReference type="EMBL" id="JABCKY010000001">
    <property type="protein sequence ID" value="NMT62702.1"/>
    <property type="molecule type" value="Genomic_DNA"/>
</dbReference>
<proteinExistence type="inferred from homology"/>
<organism evidence="7 8">
    <name type="scientific">Marinobacter orientalis</name>
    <dbReference type="NCBI Taxonomy" id="1928859"/>
    <lineage>
        <taxon>Bacteria</taxon>
        <taxon>Pseudomonadati</taxon>
        <taxon>Pseudomonadota</taxon>
        <taxon>Gammaproteobacteria</taxon>
        <taxon>Pseudomonadales</taxon>
        <taxon>Marinobacteraceae</taxon>
        <taxon>Marinobacter</taxon>
    </lineage>
</organism>
<comment type="similarity">
    <text evidence="1">Belongs to the GMC oxidoreductase family.</text>
</comment>
<dbReference type="SUPFAM" id="SSF54373">
    <property type="entry name" value="FAD-linked reductases, C-terminal domain"/>
    <property type="match status" value="1"/>
</dbReference>
<keyword evidence="8" id="KW-1185">Reference proteome</keyword>
<accession>A0A7Y0RAW6</accession>
<dbReference type="GO" id="GO:0016614">
    <property type="term" value="F:oxidoreductase activity, acting on CH-OH group of donors"/>
    <property type="evidence" value="ECO:0007669"/>
    <property type="project" value="InterPro"/>
</dbReference>
<dbReference type="InterPro" id="IPR007867">
    <property type="entry name" value="GMC_OxRtase_C"/>
</dbReference>
<evidence type="ECO:0000259" key="5">
    <source>
        <dbReference type="Pfam" id="PF00732"/>
    </source>
</evidence>